<dbReference type="NCBIfam" id="NF000756">
    <property type="entry name" value="PRK00047.1"/>
    <property type="match status" value="1"/>
</dbReference>
<comment type="function">
    <text evidence="7">Key enzyme in the regulation of glycerol uptake and metabolism. Catalyzes the phosphorylation of glycerol to yield sn-glycerol 3-phosphate.</text>
</comment>
<comment type="pathway">
    <text evidence="7">Polyol metabolism; glycerol degradation via glycerol kinase pathway; sn-glycerol 3-phosphate from glycerol: step 1/1.</text>
</comment>
<feature type="binding site" evidence="7">
    <location>
        <position position="84"/>
    </location>
    <ligand>
        <name>sn-glycerol 3-phosphate</name>
        <dbReference type="ChEBI" id="CHEBI:57597"/>
    </ligand>
</feature>
<dbReference type="Pfam" id="PF02782">
    <property type="entry name" value="FGGY_C"/>
    <property type="match status" value="1"/>
</dbReference>
<evidence type="ECO:0000256" key="7">
    <source>
        <dbReference type="HAMAP-Rule" id="MF_00186"/>
    </source>
</evidence>
<dbReference type="NCBIfam" id="TIGR01311">
    <property type="entry name" value="glycerol_kin"/>
    <property type="match status" value="1"/>
</dbReference>
<feature type="binding site" evidence="7">
    <location>
        <position position="412"/>
    </location>
    <ligand>
        <name>ADP</name>
        <dbReference type="ChEBI" id="CHEBI:456216"/>
    </ligand>
</feature>
<dbReference type="InterPro" id="IPR005999">
    <property type="entry name" value="Glycerol_kin"/>
</dbReference>
<dbReference type="InterPro" id="IPR018483">
    <property type="entry name" value="Carb_kinase_FGGY_CS"/>
</dbReference>
<evidence type="ECO:0000256" key="5">
    <source>
        <dbReference type="ARBA" id="ARBA00022798"/>
    </source>
</evidence>
<proteinExistence type="inferred from homology"/>
<name>A0ABY5BPY2_9LACO</name>
<evidence type="ECO:0000256" key="8">
    <source>
        <dbReference type="RuleBase" id="RU003733"/>
    </source>
</evidence>
<feature type="binding site" evidence="7">
    <location>
        <position position="246"/>
    </location>
    <ligand>
        <name>sn-glycerol 3-phosphate</name>
        <dbReference type="ChEBI" id="CHEBI:57597"/>
    </ligand>
</feature>
<feature type="binding site" evidence="7">
    <location>
        <position position="14"/>
    </location>
    <ligand>
        <name>sn-glycerol 3-phosphate</name>
        <dbReference type="ChEBI" id="CHEBI:57597"/>
    </ligand>
</feature>
<feature type="binding site" evidence="7">
    <location>
        <position position="15"/>
    </location>
    <ligand>
        <name>ATP</name>
        <dbReference type="ChEBI" id="CHEBI:30616"/>
    </ligand>
</feature>
<feature type="binding site" evidence="7">
    <location>
        <position position="247"/>
    </location>
    <ligand>
        <name>glycerol</name>
        <dbReference type="ChEBI" id="CHEBI:17754"/>
    </ligand>
</feature>
<dbReference type="Pfam" id="PF00370">
    <property type="entry name" value="FGGY_N"/>
    <property type="match status" value="1"/>
</dbReference>
<sequence length="509" mass="56591">MKNEQYILAIDEGTTSVRAILFDQQGSIVGQAQRPIHQFFPQPGWVEQDPLEIWNGTETVISEVLFQTETPPYKVRAIGISNQRETTVVWNRKTGQPIHHAIVWQSKQTNEIAEHLQQAGYQTFIQQKTGLLIDSYFSATKLQWLLDQVPHAREQAEAGDLLFGTIDTWLLWKLTNGHVHATDVTNASRTMLYNIHTLDWDQELLELFQIPRTMLPTVHDSSHFYGYTQEFTLMGVQIPITGIAGDQQASLFGELALDPGQTKNTYGTGAFIMMNLGHEPQLSEHGLLTTIAYGLNGQVTYAFEGSVFTAGAAVEWLKDQVALVQDVTTTATQAEQAAATDQLYVVPAFSGLGAPYWDQNARGAILGLTQQTDDKQLIRATLESLAFQTRDVLQTMTHETGLPLKSLMVDGGVSKNEYLMQFQADILGTTITRAPLAETTALGVAYLAGLQVKYWPDVATLQALPRTTTSYQPQLAASMREWRYANWQQAVAATRLFAEEPHDGTTNSI</sequence>
<keyword evidence="5 7" id="KW-0319">Glycerol metabolism</keyword>
<dbReference type="PANTHER" id="PTHR10196:SF69">
    <property type="entry name" value="GLYCEROL KINASE"/>
    <property type="match status" value="1"/>
</dbReference>
<dbReference type="RefSeq" id="WP_252750210.1">
    <property type="nucleotide sequence ID" value="NZ_CP097116.1"/>
</dbReference>
<keyword evidence="3 7" id="KW-0547">Nucleotide-binding</keyword>
<dbReference type="Proteomes" id="UP001056707">
    <property type="component" value="Chromosome"/>
</dbReference>
<keyword evidence="2 7" id="KW-0808">Transferase</keyword>
<evidence type="ECO:0000313" key="12">
    <source>
        <dbReference type="Proteomes" id="UP001056707"/>
    </source>
</evidence>
<comment type="subunit">
    <text evidence="7">Homotetramer and homodimer (in equilibrium).</text>
</comment>
<evidence type="ECO:0000313" key="11">
    <source>
        <dbReference type="EMBL" id="USS85315.1"/>
    </source>
</evidence>
<feature type="binding site" evidence="7">
    <location>
        <position position="84"/>
    </location>
    <ligand>
        <name>glycerol</name>
        <dbReference type="ChEBI" id="CHEBI:17754"/>
    </ligand>
</feature>
<dbReference type="Gene3D" id="3.30.420.40">
    <property type="match status" value="2"/>
</dbReference>
<feature type="binding site" evidence="7">
    <location>
        <position position="85"/>
    </location>
    <ligand>
        <name>glycerol</name>
        <dbReference type="ChEBI" id="CHEBI:17754"/>
    </ligand>
</feature>
<evidence type="ECO:0000259" key="10">
    <source>
        <dbReference type="Pfam" id="PF02782"/>
    </source>
</evidence>
<dbReference type="InterPro" id="IPR000577">
    <property type="entry name" value="Carb_kinase_FGGY"/>
</dbReference>
<feature type="binding site" evidence="7">
    <location>
        <position position="412"/>
    </location>
    <ligand>
        <name>ATP</name>
        <dbReference type="ChEBI" id="CHEBI:30616"/>
    </ligand>
</feature>
<accession>A0ABY5BPY2</accession>
<organism evidence="11 12">
    <name type="scientific">Fructilactobacillus myrtifloralis</name>
    <dbReference type="NCBI Taxonomy" id="2940301"/>
    <lineage>
        <taxon>Bacteria</taxon>
        <taxon>Bacillati</taxon>
        <taxon>Bacillota</taxon>
        <taxon>Bacilli</taxon>
        <taxon>Lactobacillales</taxon>
        <taxon>Lactobacillaceae</taxon>
        <taxon>Fructilactobacillus</taxon>
    </lineage>
</organism>
<feature type="domain" description="Carbohydrate kinase FGGY C-terminal" evidence="10">
    <location>
        <begin position="264"/>
        <end position="450"/>
    </location>
</feature>
<dbReference type="PIRSF" id="PIRSF000538">
    <property type="entry name" value="GlpK"/>
    <property type="match status" value="1"/>
</dbReference>
<comment type="activity regulation">
    <text evidence="7">Activated by phosphorylation and inhibited by fructose 1,6-bisphosphate (FBP).</text>
</comment>
<evidence type="ECO:0000256" key="4">
    <source>
        <dbReference type="ARBA" id="ARBA00022777"/>
    </source>
</evidence>
<feature type="binding site" evidence="7">
    <location>
        <position position="416"/>
    </location>
    <ligand>
        <name>ADP</name>
        <dbReference type="ChEBI" id="CHEBI:456216"/>
    </ligand>
</feature>
<comment type="caution">
    <text evidence="7">Lacks conserved residue(s) required for the propagation of feature annotation.</text>
</comment>
<feature type="binding site" evidence="7">
    <location>
        <position position="14"/>
    </location>
    <ligand>
        <name>ATP</name>
        <dbReference type="ChEBI" id="CHEBI:30616"/>
    </ligand>
</feature>
<dbReference type="HAMAP" id="MF_00186">
    <property type="entry name" value="Glycerol_kin"/>
    <property type="match status" value="1"/>
</dbReference>
<comment type="catalytic activity">
    <reaction evidence="7">
        <text>glycerol + ATP = sn-glycerol 3-phosphate + ADP + H(+)</text>
        <dbReference type="Rhea" id="RHEA:21644"/>
        <dbReference type="ChEBI" id="CHEBI:15378"/>
        <dbReference type="ChEBI" id="CHEBI:17754"/>
        <dbReference type="ChEBI" id="CHEBI:30616"/>
        <dbReference type="ChEBI" id="CHEBI:57597"/>
        <dbReference type="ChEBI" id="CHEBI:456216"/>
        <dbReference type="EC" id="2.7.1.30"/>
    </reaction>
</comment>
<feature type="binding site" evidence="7">
    <location>
        <position position="136"/>
    </location>
    <ligand>
        <name>glycerol</name>
        <dbReference type="ChEBI" id="CHEBI:17754"/>
    </ligand>
</feature>
<dbReference type="PANTHER" id="PTHR10196">
    <property type="entry name" value="SUGAR KINASE"/>
    <property type="match status" value="1"/>
</dbReference>
<evidence type="ECO:0000256" key="2">
    <source>
        <dbReference type="ARBA" id="ARBA00022679"/>
    </source>
</evidence>
<feature type="binding site" evidence="7">
    <location>
        <position position="136"/>
    </location>
    <ligand>
        <name>sn-glycerol 3-phosphate</name>
        <dbReference type="ChEBI" id="CHEBI:57597"/>
    </ligand>
</feature>
<dbReference type="CDD" id="cd07786">
    <property type="entry name" value="FGGY_EcGK_like"/>
    <property type="match status" value="1"/>
</dbReference>
<keyword evidence="4 7" id="KW-0418">Kinase</keyword>
<dbReference type="PROSITE" id="PS00445">
    <property type="entry name" value="FGGY_KINASES_2"/>
    <property type="match status" value="1"/>
</dbReference>
<dbReference type="SUPFAM" id="SSF53067">
    <property type="entry name" value="Actin-like ATPase domain"/>
    <property type="match status" value="2"/>
</dbReference>
<feature type="binding site" evidence="7">
    <location>
        <position position="246"/>
    </location>
    <ligand>
        <name>glycerol</name>
        <dbReference type="ChEBI" id="CHEBI:17754"/>
    </ligand>
</feature>
<evidence type="ECO:0000256" key="3">
    <source>
        <dbReference type="ARBA" id="ARBA00022741"/>
    </source>
</evidence>
<protein>
    <recommendedName>
        <fullName evidence="7">Glycerol kinase</fullName>
        <ecNumber evidence="7">2.7.1.30</ecNumber>
    </recommendedName>
    <alternativeName>
        <fullName evidence="7">ATP:glycerol 3-phosphotransferase</fullName>
    </alternativeName>
    <alternativeName>
        <fullName evidence="7">Glycerokinase</fullName>
        <shortName evidence="7">GK</shortName>
    </alternativeName>
</protein>
<feature type="binding site" evidence="7">
    <location>
        <position position="268"/>
    </location>
    <ligand>
        <name>ADP</name>
        <dbReference type="ChEBI" id="CHEBI:456216"/>
    </ligand>
</feature>
<feature type="binding site" evidence="7">
    <location>
        <position position="85"/>
    </location>
    <ligand>
        <name>sn-glycerol 3-phosphate</name>
        <dbReference type="ChEBI" id="CHEBI:57597"/>
    </ligand>
</feature>
<feature type="binding site" evidence="7">
    <location>
        <position position="311"/>
    </location>
    <ligand>
        <name>ADP</name>
        <dbReference type="ChEBI" id="CHEBI:456216"/>
    </ligand>
</feature>
<gene>
    <name evidence="7 11" type="primary">glpK</name>
    <name evidence="11" type="ORF">M3M35_01225</name>
</gene>
<dbReference type="InterPro" id="IPR018485">
    <property type="entry name" value="FGGY_C"/>
</dbReference>
<comment type="similarity">
    <text evidence="1 7 8">Belongs to the FGGY kinase family.</text>
</comment>
<dbReference type="InterPro" id="IPR018484">
    <property type="entry name" value="FGGY_N"/>
</dbReference>
<feature type="binding site" evidence="7">
    <location>
        <position position="18"/>
    </location>
    <ligand>
        <name>ADP</name>
        <dbReference type="ChEBI" id="CHEBI:456216"/>
    </ligand>
</feature>
<reference evidence="11" key="1">
    <citation type="submission" date="2022-05" db="EMBL/GenBank/DDBJ databases">
        <authorList>
            <person name="Oliphant S.A."/>
            <person name="Watson-Haigh N.S."/>
            <person name="Sumby K.M."/>
            <person name="Gardner J.M."/>
            <person name="Jiranek V."/>
        </authorList>
    </citation>
    <scope>NUCLEOTIDE SEQUENCE</scope>
    <source>
        <strain evidence="11">KI16_H9</strain>
    </source>
</reference>
<dbReference type="PROSITE" id="PS00933">
    <property type="entry name" value="FGGY_KINASES_1"/>
    <property type="match status" value="1"/>
</dbReference>
<dbReference type="EMBL" id="CP097116">
    <property type="protein sequence ID" value="USS85315.1"/>
    <property type="molecule type" value="Genomic_DNA"/>
</dbReference>
<evidence type="ECO:0000256" key="6">
    <source>
        <dbReference type="ARBA" id="ARBA00022840"/>
    </source>
</evidence>
<dbReference type="EC" id="2.7.1.30" evidence="7"/>
<keyword evidence="12" id="KW-1185">Reference proteome</keyword>
<feature type="domain" description="Carbohydrate kinase FGGY N-terminal" evidence="9">
    <location>
        <begin position="6"/>
        <end position="253"/>
    </location>
</feature>
<evidence type="ECO:0000256" key="1">
    <source>
        <dbReference type="ARBA" id="ARBA00009156"/>
    </source>
</evidence>
<feature type="binding site" evidence="7">
    <location>
        <position position="16"/>
    </location>
    <ligand>
        <name>ATP</name>
        <dbReference type="ChEBI" id="CHEBI:30616"/>
    </ligand>
</feature>
<feature type="binding site" evidence="7">
    <location>
        <position position="311"/>
    </location>
    <ligand>
        <name>ATP</name>
        <dbReference type="ChEBI" id="CHEBI:30616"/>
    </ligand>
</feature>
<feature type="binding site" evidence="7">
    <location>
        <position position="268"/>
    </location>
    <ligand>
        <name>ATP</name>
        <dbReference type="ChEBI" id="CHEBI:30616"/>
    </ligand>
</feature>
<dbReference type="GO" id="GO:0004370">
    <property type="term" value="F:glycerol kinase activity"/>
    <property type="evidence" value="ECO:0007669"/>
    <property type="project" value="UniProtKB-EC"/>
</dbReference>
<keyword evidence="6 7" id="KW-0067">ATP-binding</keyword>
<feature type="binding site" evidence="7">
    <location>
        <position position="14"/>
    </location>
    <ligand>
        <name>ADP</name>
        <dbReference type="ChEBI" id="CHEBI:456216"/>
    </ligand>
</feature>
<dbReference type="InterPro" id="IPR043129">
    <property type="entry name" value="ATPase_NBD"/>
</dbReference>
<evidence type="ECO:0000259" key="9">
    <source>
        <dbReference type="Pfam" id="PF00370"/>
    </source>
</evidence>